<dbReference type="Pfam" id="PF00578">
    <property type="entry name" value="AhpC-TSA"/>
    <property type="match status" value="1"/>
</dbReference>
<evidence type="ECO:0000259" key="1">
    <source>
        <dbReference type="Pfam" id="PF00578"/>
    </source>
</evidence>
<dbReference type="InterPro" id="IPR000866">
    <property type="entry name" value="AhpC/TSA"/>
</dbReference>
<dbReference type="Gene3D" id="3.40.30.10">
    <property type="entry name" value="Glutaredoxin"/>
    <property type="match status" value="1"/>
</dbReference>
<dbReference type="GO" id="GO:0016209">
    <property type="term" value="F:antioxidant activity"/>
    <property type="evidence" value="ECO:0007669"/>
    <property type="project" value="InterPro"/>
</dbReference>
<dbReference type="GO" id="GO:0016491">
    <property type="term" value="F:oxidoreductase activity"/>
    <property type="evidence" value="ECO:0007669"/>
    <property type="project" value="InterPro"/>
</dbReference>
<comment type="caution">
    <text evidence="2">The sequence shown here is derived from an EMBL/GenBank/DDBJ whole genome shotgun (WGS) entry which is preliminary data.</text>
</comment>
<reference evidence="2" key="1">
    <citation type="journal article" date="2020" name="mSystems">
        <title>Genome- and Community-Level Interaction Insights into Carbon Utilization and Element Cycling Functions of Hydrothermarchaeota in Hydrothermal Sediment.</title>
        <authorList>
            <person name="Zhou Z."/>
            <person name="Liu Y."/>
            <person name="Xu W."/>
            <person name="Pan J."/>
            <person name="Luo Z.H."/>
            <person name="Li M."/>
        </authorList>
    </citation>
    <scope>NUCLEOTIDE SEQUENCE [LARGE SCALE GENOMIC DNA]</scope>
    <source>
        <strain evidence="2">SpSt-222</strain>
    </source>
</reference>
<evidence type="ECO:0000313" key="2">
    <source>
        <dbReference type="EMBL" id="HEF64238.1"/>
    </source>
</evidence>
<dbReference type="SUPFAM" id="SSF52833">
    <property type="entry name" value="Thioredoxin-like"/>
    <property type="match status" value="1"/>
</dbReference>
<proteinExistence type="predicted"/>
<protein>
    <submittedName>
        <fullName evidence="2">Redoxin domain-containing protein</fullName>
    </submittedName>
</protein>
<dbReference type="EMBL" id="DSJL01000001">
    <property type="protein sequence ID" value="HEF64238.1"/>
    <property type="molecule type" value="Genomic_DNA"/>
</dbReference>
<dbReference type="AlphaFoldDB" id="A0A7C1G731"/>
<feature type="domain" description="Alkyl hydroperoxide reductase subunit C/ Thiol specific antioxidant" evidence="1">
    <location>
        <begin position="1"/>
        <end position="80"/>
    </location>
</feature>
<accession>A0A7C1G731</accession>
<name>A0A7C1G731_THERO</name>
<organism evidence="2">
    <name type="scientific">Thermomicrobium roseum</name>
    <dbReference type="NCBI Taxonomy" id="500"/>
    <lineage>
        <taxon>Bacteria</taxon>
        <taxon>Pseudomonadati</taxon>
        <taxon>Thermomicrobiota</taxon>
        <taxon>Thermomicrobia</taxon>
        <taxon>Thermomicrobiales</taxon>
        <taxon>Thermomicrobiaceae</taxon>
        <taxon>Thermomicrobium</taxon>
    </lineage>
</organism>
<dbReference type="InterPro" id="IPR036249">
    <property type="entry name" value="Thioredoxin-like_sf"/>
</dbReference>
<sequence length="111" mass="12334">MAQLRRDYEQFRKVGAEVVVIAPDGPRSVRSYWERQQLPFPVISDPEHRLAARFGQEVKLMKLGRMPAVIVIDAEGVIRAAWYGESMRDIPDTAAVLAALQSPRAAEGTSA</sequence>
<gene>
    <name evidence="2" type="ORF">ENP47_01290</name>
</gene>